<sequence length="352" mass="37510">MASHRRPKQPSRARVTIFGATAAAATVAISTQTAQADPGQSIEEVQEEVDRLYQEAEAATEEYNGAKEREEELQSEVEDLQDSTARGQEELNELRGTLGSVASAQYRNGGLDPSVQLFLSSDPDAYLDQASTLDQVSGKQAETLRLIEDRQRTLDQQRQEATDRLAELEDLRVELGDQKETIQGKLSEAQSLLNQLTDEERQRIADEEAAAAAAAADRASRDGDSRGELGGSGGTGTSYGHAALDAAASKIGAPYVWGATGPSSFDCSGLTSWAFSQAGVSLPRTSQAQAGMGPALGMSELAPGDLVFFYSDLHHVGIYAGNGQIIHAPRPGSSVEYLSINAMPFQYGVRVG</sequence>
<dbReference type="PROSITE" id="PS51935">
    <property type="entry name" value="NLPC_P60"/>
    <property type="match status" value="1"/>
</dbReference>
<evidence type="ECO:0000313" key="9">
    <source>
        <dbReference type="EMBL" id="MDT0444079.1"/>
    </source>
</evidence>
<keyword evidence="5" id="KW-0175">Coiled coil</keyword>
<dbReference type="InterPro" id="IPR051794">
    <property type="entry name" value="PG_Endopeptidase_C40"/>
</dbReference>
<dbReference type="PANTHER" id="PTHR47359">
    <property type="entry name" value="PEPTIDOGLYCAN DL-ENDOPEPTIDASE CWLO"/>
    <property type="match status" value="1"/>
</dbReference>
<organism evidence="9 10">
    <name type="scientific">Streptomyces johnsoniae</name>
    <dbReference type="NCBI Taxonomy" id="3075532"/>
    <lineage>
        <taxon>Bacteria</taxon>
        <taxon>Bacillati</taxon>
        <taxon>Actinomycetota</taxon>
        <taxon>Actinomycetes</taxon>
        <taxon>Kitasatosporales</taxon>
        <taxon>Streptomycetaceae</taxon>
        <taxon>Streptomyces</taxon>
    </lineage>
</organism>
<evidence type="ECO:0000256" key="2">
    <source>
        <dbReference type="ARBA" id="ARBA00022670"/>
    </source>
</evidence>
<comment type="similarity">
    <text evidence="1">Belongs to the peptidase C40 family.</text>
</comment>
<feature type="chain" id="PRO_5046589563" evidence="7">
    <location>
        <begin position="37"/>
        <end position="352"/>
    </location>
</feature>
<comment type="caution">
    <text evidence="9">The sequence shown here is derived from an EMBL/GenBank/DDBJ whole genome shotgun (WGS) entry which is preliminary data.</text>
</comment>
<evidence type="ECO:0000256" key="4">
    <source>
        <dbReference type="ARBA" id="ARBA00022807"/>
    </source>
</evidence>
<keyword evidence="3" id="KW-0378">Hydrolase</keyword>
<dbReference type="RefSeq" id="WP_311618367.1">
    <property type="nucleotide sequence ID" value="NZ_JAVREV010000008.1"/>
</dbReference>
<feature type="region of interest" description="Disordered" evidence="6">
    <location>
        <begin position="61"/>
        <end position="87"/>
    </location>
</feature>
<dbReference type="SUPFAM" id="SSF54001">
    <property type="entry name" value="Cysteine proteinases"/>
    <property type="match status" value="1"/>
</dbReference>
<dbReference type="Pfam" id="PF00877">
    <property type="entry name" value="NLPC_P60"/>
    <property type="match status" value="1"/>
</dbReference>
<dbReference type="Proteomes" id="UP001183615">
    <property type="component" value="Unassembled WGS sequence"/>
</dbReference>
<feature type="signal peptide" evidence="7">
    <location>
        <begin position="1"/>
        <end position="36"/>
    </location>
</feature>
<feature type="coiled-coil region" evidence="5">
    <location>
        <begin position="144"/>
        <end position="202"/>
    </location>
</feature>
<gene>
    <name evidence="9" type="ORF">RM779_15965</name>
</gene>
<dbReference type="PANTHER" id="PTHR47359:SF3">
    <property type="entry name" value="NLP_P60 DOMAIN-CONTAINING PROTEIN-RELATED"/>
    <property type="match status" value="1"/>
</dbReference>
<evidence type="ECO:0000313" key="10">
    <source>
        <dbReference type="Proteomes" id="UP001183615"/>
    </source>
</evidence>
<keyword evidence="7" id="KW-0732">Signal</keyword>
<feature type="domain" description="NlpC/P60" evidence="8">
    <location>
        <begin position="237"/>
        <end position="352"/>
    </location>
</feature>
<dbReference type="InterPro" id="IPR000064">
    <property type="entry name" value="NLP_P60_dom"/>
</dbReference>
<evidence type="ECO:0000256" key="3">
    <source>
        <dbReference type="ARBA" id="ARBA00022801"/>
    </source>
</evidence>
<accession>A0ABU2S6L9</accession>
<evidence type="ECO:0000256" key="1">
    <source>
        <dbReference type="ARBA" id="ARBA00007074"/>
    </source>
</evidence>
<evidence type="ECO:0000256" key="7">
    <source>
        <dbReference type="SAM" id="SignalP"/>
    </source>
</evidence>
<dbReference type="Gene3D" id="6.10.250.3150">
    <property type="match status" value="1"/>
</dbReference>
<protein>
    <submittedName>
        <fullName evidence="9">NlpC/P60 family protein</fullName>
    </submittedName>
</protein>
<reference evidence="10" key="1">
    <citation type="submission" date="2023-07" db="EMBL/GenBank/DDBJ databases">
        <title>30 novel species of actinomycetes from the DSMZ collection.</title>
        <authorList>
            <person name="Nouioui I."/>
        </authorList>
    </citation>
    <scope>NUCLEOTIDE SEQUENCE [LARGE SCALE GENOMIC DNA]</scope>
    <source>
        <strain evidence="10">DSM 41886</strain>
    </source>
</reference>
<evidence type="ECO:0000256" key="5">
    <source>
        <dbReference type="SAM" id="Coils"/>
    </source>
</evidence>
<dbReference type="EMBL" id="JAVREV010000008">
    <property type="protein sequence ID" value="MDT0444079.1"/>
    <property type="molecule type" value="Genomic_DNA"/>
</dbReference>
<dbReference type="InterPro" id="IPR038765">
    <property type="entry name" value="Papain-like_cys_pep_sf"/>
</dbReference>
<keyword evidence="10" id="KW-1185">Reference proteome</keyword>
<feature type="region of interest" description="Disordered" evidence="6">
    <location>
        <begin position="207"/>
        <end position="234"/>
    </location>
</feature>
<proteinExistence type="inferred from homology"/>
<name>A0ABU2S6L9_9ACTN</name>
<feature type="compositionally biased region" description="Basic and acidic residues" evidence="6">
    <location>
        <begin position="218"/>
        <end position="227"/>
    </location>
</feature>
<keyword evidence="2" id="KW-0645">Protease</keyword>
<evidence type="ECO:0000256" key="6">
    <source>
        <dbReference type="SAM" id="MobiDB-lite"/>
    </source>
</evidence>
<keyword evidence="4" id="KW-0788">Thiol protease</keyword>
<evidence type="ECO:0000259" key="8">
    <source>
        <dbReference type="PROSITE" id="PS51935"/>
    </source>
</evidence>
<dbReference type="Gene3D" id="3.90.1720.10">
    <property type="entry name" value="endopeptidase domain like (from Nostoc punctiforme)"/>
    <property type="match status" value="1"/>
</dbReference>